<feature type="compositionally biased region" description="Basic and acidic residues" evidence="9">
    <location>
        <begin position="775"/>
        <end position="791"/>
    </location>
</feature>
<dbReference type="InterPro" id="IPR001783">
    <property type="entry name" value="Lumazine-bd"/>
</dbReference>
<proteinExistence type="predicted"/>
<name>A0A409VU18_9AGAR</name>
<feature type="compositionally biased region" description="Acidic residues" evidence="9">
    <location>
        <begin position="705"/>
        <end position="734"/>
    </location>
</feature>
<keyword evidence="6" id="KW-0808">Transferase</keyword>
<evidence type="ECO:0000259" key="10">
    <source>
        <dbReference type="PROSITE" id="PS51177"/>
    </source>
</evidence>
<dbReference type="SUPFAM" id="SSF63380">
    <property type="entry name" value="Riboflavin synthase domain-like"/>
    <property type="match status" value="2"/>
</dbReference>
<dbReference type="InterPro" id="IPR023366">
    <property type="entry name" value="ATP_synth_asu-like_sf"/>
</dbReference>
<comment type="function">
    <text evidence="1">Catalyzes the dismutation of two molecules of 6,7-dimethyl-8-ribityllumazine, resulting in the formation of riboflavin and 5-amino-6-(D-ribitylamino)uracil.</text>
</comment>
<comment type="caution">
    <text evidence="11">The sequence shown here is derived from an EMBL/GenBank/DDBJ whole genome shotgun (WGS) entry which is preliminary data.</text>
</comment>
<dbReference type="CDD" id="cd00402">
    <property type="entry name" value="Riboflavin_synthase_like"/>
    <property type="match status" value="1"/>
</dbReference>
<dbReference type="GO" id="GO:0004746">
    <property type="term" value="F:riboflavin synthase activity"/>
    <property type="evidence" value="ECO:0007669"/>
    <property type="project" value="UniProtKB-EC"/>
</dbReference>
<dbReference type="InterPro" id="IPR017938">
    <property type="entry name" value="Riboflavin_synthase-like_b-brl"/>
</dbReference>
<comment type="pathway">
    <text evidence="2">Cofactor biosynthesis; riboflavin biosynthesis; riboflavin from 2-hydroxy-3-oxobutyl phosphate and 5-amino-6-(D-ribitylamino)uracil: step 2/2.</text>
</comment>
<feature type="compositionally biased region" description="Low complexity" evidence="9">
    <location>
        <begin position="491"/>
        <end position="511"/>
    </location>
</feature>
<keyword evidence="12" id="KW-1185">Reference proteome</keyword>
<feature type="domain" description="Lumazine-binding" evidence="10">
    <location>
        <begin position="1"/>
        <end position="101"/>
    </location>
</feature>
<dbReference type="FunFam" id="2.40.30.20:FF:000004">
    <property type="entry name" value="Riboflavin synthase, alpha subunit"/>
    <property type="match status" value="1"/>
</dbReference>
<dbReference type="PANTHER" id="PTHR21098:SF0">
    <property type="entry name" value="RIBOFLAVIN SYNTHASE"/>
    <property type="match status" value="1"/>
</dbReference>
<dbReference type="AlphaFoldDB" id="A0A409VU18"/>
<feature type="compositionally biased region" description="Low complexity" evidence="9">
    <location>
        <begin position="241"/>
        <end position="256"/>
    </location>
</feature>
<evidence type="ECO:0000256" key="2">
    <source>
        <dbReference type="ARBA" id="ARBA00004887"/>
    </source>
</evidence>
<feature type="compositionally biased region" description="Polar residues" evidence="9">
    <location>
        <begin position="800"/>
        <end position="809"/>
    </location>
</feature>
<feature type="region of interest" description="Disordered" evidence="9">
    <location>
        <begin position="699"/>
        <end position="735"/>
    </location>
</feature>
<evidence type="ECO:0000256" key="8">
    <source>
        <dbReference type="PROSITE-ProRule" id="PRU00524"/>
    </source>
</evidence>
<sequence>MFTGLIEHMGTVSSIITDEGGCTLTIANSGPILGDCHIGDSIAVNGACLTVVEFDPLAEGGWFKVWLANETLDRTDLGERKVGDQVNLERAMGAHVRFGGHFVQAHVDGTATITDRIPDGESLRLTFQFPPPTPERPSLLPYLIPKGYVTIDGASLTLTGVNDAERTFSVMLIKHTQEMITLSRKPVGGKVNIEVDMVGNHVLSFLTSTSPDYGLGAYAQAKDSTFRPKAKVNSSATTRKAAGSTISSTASTTPRAGSPAKLTPRLKNGVVSPTAGSSSSTLKSPPPTSSAPGTPEVRKTYSLRADDSRSRSGSTTSLHHAASFSSFRPSSPSVVSVSAASGTGTASATASPRLMSSRSAAGLVDRTQTSSPTLKIRSKVSNLAKAASADSSSPPPSGSTSPPPGPSTRQPNARTRAPSSSSTLSQQPHSQSQHYTSSPKLSPASPPPVFYPITTAAPAANPHRFAPNRPPAATLATTRTGSPPAAAHHIFQSFSQPSSSSTLPDHSPTLSARPRSAGGLMLLNGSNTARVDPASIPLPPQSPPASAVSFSSRSSVSVSASSVSRSSAASVSQSVASSPTDGGYSPRQKRQSETADNLRNTLDNLVQYASARNDEEGFGHARDISADFELTDEEREVKAAAKSNRKIADLEITNRSLLAINATLEATKHRQAKEIAELRRKLRESRLILPPRAYRAVKSSLDPSELNDDEDLSEDDSDGDADGDGNEDAVAEGDETYKRIKVILENLLKSGQAALERQVKDFPEGSGRGGAKVLSPEEVKDWHGTKGHDEHEDLEDGASDTENYHSFSIESEAGRDHNDDEAEDDGYDDEGHSEIMDHNIPHDTDSNDAGLERDAEDGYEVGNETTVSEDEVEAMTIPAFSSSSPPSSPPPPGILITQPT</sequence>
<protein>
    <recommendedName>
        <fullName evidence="4">Riboflavin synthase</fullName>
        <ecNumber evidence="3">2.5.1.9</ecNumber>
    </recommendedName>
</protein>
<reference evidence="11 12" key="1">
    <citation type="journal article" date="2018" name="Evol. Lett.">
        <title>Horizontal gene cluster transfer increased hallucinogenic mushroom diversity.</title>
        <authorList>
            <person name="Reynolds H.T."/>
            <person name="Vijayakumar V."/>
            <person name="Gluck-Thaler E."/>
            <person name="Korotkin H.B."/>
            <person name="Matheny P.B."/>
            <person name="Slot J.C."/>
        </authorList>
    </citation>
    <scope>NUCLEOTIDE SEQUENCE [LARGE SCALE GENOMIC DNA]</scope>
    <source>
        <strain evidence="11 12">SRW20</strain>
    </source>
</reference>
<dbReference type="InParanoid" id="A0A409VU18"/>
<evidence type="ECO:0000256" key="5">
    <source>
        <dbReference type="ARBA" id="ARBA00022619"/>
    </source>
</evidence>
<dbReference type="Gene3D" id="2.40.30.20">
    <property type="match status" value="2"/>
</dbReference>
<dbReference type="Proteomes" id="UP000284706">
    <property type="component" value="Unassembled WGS sequence"/>
</dbReference>
<dbReference type="Pfam" id="PF00677">
    <property type="entry name" value="Lum_binding"/>
    <property type="match status" value="2"/>
</dbReference>
<feature type="compositionally biased region" description="Low complexity" evidence="9">
    <location>
        <begin position="418"/>
        <end position="443"/>
    </location>
</feature>
<dbReference type="EC" id="2.5.1.9" evidence="3"/>
<dbReference type="EMBL" id="NHYE01005562">
    <property type="protein sequence ID" value="PPQ69781.1"/>
    <property type="molecule type" value="Genomic_DNA"/>
</dbReference>
<organism evidence="11 12">
    <name type="scientific">Gymnopilus dilepis</name>
    <dbReference type="NCBI Taxonomy" id="231916"/>
    <lineage>
        <taxon>Eukaryota</taxon>
        <taxon>Fungi</taxon>
        <taxon>Dikarya</taxon>
        <taxon>Basidiomycota</taxon>
        <taxon>Agaricomycotina</taxon>
        <taxon>Agaricomycetes</taxon>
        <taxon>Agaricomycetidae</taxon>
        <taxon>Agaricales</taxon>
        <taxon>Agaricineae</taxon>
        <taxon>Hymenogastraceae</taxon>
        <taxon>Gymnopilus</taxon>
    </lineage>
</organism>
<dbReference type="PANTHER" id="PTHR21098">
    <property type="entry name" value="RIBOFLAVIN SYNTHASE ALPHA CHAIN"/>
    <property type="match status" value="1"/>
</dbReference>
<dbReference type="PROSITE" id="PS51177">
    <property type="entry name" value="LUMAZINE_BIND"/>
    <property type="match status" value="2"/>
</dbReference>
<feature type="region of interest" description="Disordered" evidence="9">
    <location>
        <begin position="224"/>
        <end position="598"/>
    </location>
</feature>
<dbReference type="NCBIfam" id="NF006767">
    <property type="entry name" value="PRK09289.1"/>
    <property type="match status" value="1"/>
</dbReference>
<feature type="domain" description="Lumazine-binding" evidence="10">
    <location>
        <begin position="102"/>
        <end position="206"/>
    </location>
</feature>
<feature type="compositionally biased region" description="Pro residues" evidence="9">
    <location>
        <begin position="393"/>
        <end position="406"/>
    </location>
</feature>
<feature type="repeat" description="Lumazine-binding" evidence="8">
    <location>
        <begin position="102"/>
        <end position="206"/>
    </location>
</feature>
<feature type="compositionally biased region" description="Basic and acidic residues" evidence="9">
    <location>
        <begin position="296"/>
        <end position="310"/>
    </location>
</feature>
<keyword evidence="7" id="KW-0677">Repeat</keyword>
<evidence type="ECO:0000313" key="12">
    <source>
        <dbReference type="Proteomes" id="UP000284706"/>
    </source>
</evidence>
<evidence type="ECO:0000256" key="9">
    <source>
        <dbReference type="SAM" id="MobiDB-lite"/>
    </source>
</evidence>
<feature type="compositionally biased region" description="Low complexity" evidence="9">
    <location>
        <begin position="471"/>
        <end position="480"/>
    </location>
</feature>
<feature type="region of interest" description="Disordered" evidence="9">
    <location>
        <begin position="759"/>
        <end position="900"/>
    </location>
</feature>
<evidence type="ECO:0000256" key="4">
    <source>
        <dbReference type="ARBA" id="ARBA00013950"/>
    </source>
</evidence>
<feature type="compositionally biased region" description="Low complexity" evidence="9">
    <location>
        <begin position="272"/>
        <end position="283"/>
    </location>
</feature>
<accession>A0A409VU18</accession>
<feature type="compositionally biased region" description="Low complexity" evidence="9">
    <location>
        <begin position="544"/>
        <end position="579"/>
    </location>
</feature>
<dbReference type="OrthoDB" id="10258924at2759"/>
<feature type="repeat" description="Lumazine-binding" evidence="8">
    <location>
        <begin position="1"/>
        <end position="101"/>
    </location>
</feature>
<dbReference type="InterPro" id="IPR026017">
    <property type="entry name" value="Lumazine-bd_dom"/>
</dbReference>
<evidence type="ECO:0000256" key="1">
    <source>
        <dbReference type="ARBA" id="ARBA00002803"/>
    </source>
</evidence>
<evidence type="ECO:0000256" key="6">
    <source>
        <dbReference type="ARBA" id="ARBA00022679"/>
    </source>
</evidence>
<gene>
    <name evidence="11" type="ORF">CVT26_014169</name>
</gene>
<evidence type="ECO:0000256" key="7">
    <source>
        <dbReference type="ARBA" id="ARBA00022737"/>
    </source>
</evidence>
<dbReference type="GO" id="GO:0009231">
    <property type="term" value="P:riboflavin biosynthetic process"/>
    <property type="evidence" value="ECO:0007669"/>
    <property type="project" value="UniProtKB-KW"/>
</dbReference>
<dbReference type="NCBIfam" id="TIGR00187">
    <property type="entry name" value="ribE"/>
    <property type="match status" value="1"/>
</dbReference>
<evidence type="ECO:0000256" key="3">
    <source>
        <dbReference type="ARBA" id="ARBA00012827"/>
    </source>
</evidence>
<feature type="compositionally biased region" description="Acidic residues" evidence="9">
    <location>
        <begin position="819"/>
        <end position="828"/>
    </location>
</feature>
<feature type="compositionally biased region" description="Basic and acidic residues" evidence="9">
    <location>
        <begin position="829"/>
        <end position="853"/>
    </location>
</feature>
<keyword evidence="5" id="KW-0686">Riboflavin biosynthesis</keyword>
<dbReference type="STRING" id="231916.A0A409VU18"/>
<feature type="compositionally biased region" description="Low complexity" evidence="9">
    <location>
        <begin position="311"/>
        <end position="353"/>
    </location>
</feature>
<evidence type="ECO:0000313" key="11">
    <source>
        <dbReference type="EMBL" id="PPQ69781.1"/>
    </source>
</evidence>